<dbReference type="Proteomes" id="UP001500618">
    <property type="component" value="Unassembled WGS sequence"/>
</dbReference>
<feature type="transmembrane region" description="Helical" evidence="1">
    <location>
        <begin position="46"/>
        <end position="65"/>
    </location>
</feature>
<name>A0ABN2GU82_9ACTN</name>
<keyword evidence="1" id="KW-0812">Transmembrane</keyword>
<feature type="transmembrane region" description="Helical" evidence="1">
    <location>
        <begin position="23"/>
        <end position="39"/>
    </location>
</feature>
<comment type="caution">
    <text evidence="2">The sequence shown here is derived from an EMBL/GenBank/DDBJ whole genome shotgun (WGS) entry which is preliminary data.</text>
</comment>
<feature type="transmembrane region" description="Helical" evidence="1">
    <location>
        <begin position="77"/>
        <end position="93"/>
    </location>
</feature>
<protein>
    <submittedName>
        <fullName evidence="2">Uncharacterized protein</fullName>
    </submittedName>
</protein>
<sequence length="98" mass="10202">MALGFATALGATAVTTLFPAAVPWWVLALGVAAALVVVSRWMSVGAAAFTAVVGWLCVEGFLLSTDGTLHWHGPQDLVVLAIGLVAVLALPLWHRLRA</sequence>
<keyword evidence="1" id="KW-0472">Membrane</keyword>
<accession>A0ABN2GU82</accession>
<evidence type="ECO:0000313" key="3">
    <source>
        <dbReference type="Proteomes" id="UP001500618"/>
    </source>
</evidence>
<dbReference type="EMBL" id="BAAANY010000009">
    <property type="protein sequence ID" value="GAA1676888.1"/>
    <property type="molecule type" value="Genomic_DNA"/>
</dbReference>
<proteinExistence type="predicted"/>
<organism evidence="2 3">
    <name type="scientific">Fodinicola feengrottensis</name>
    <dbReference type="NCBI Taxonomy" id="435914"/>
    <lineage>
        <taxon>Bacteria</taxon>
        <taxon>Bacillati</taxon>
        <taxon>Actinomycetota</taxon>
        <taxon>Actinomycetes</taxon>
        <taxon>Mycobacteriales</taxon>
        <taxon>Fodinicola</taxon>
    </lineage>
</organism>
<evidence type="ECO:0000313" key="2">
    <source>
        <dbReference type="EMBL" id="GAA1676888.1"/>
    </source>
</evidence>
<keyword evidence="1" id="KW-1133">Transmembrane helix</keyword>
<evidence type="ECO:0000256" key="1">
    <source>
        <dbReference type="SAM" id="Phobius"/>
    </source>
</evidence>
<reference evidence="2 3" key="1">
    <citation type="journal article" date="2019" name="Int. J. Syst. Evol. Microbiol.">
        <title>The Global Catalogue of Microorganisms (GCM) 10K type strain sequencing project: providing services to taxonomists for standard genome sequencing and annotation.</title>
        <authorList>
            <consortium name="The Broad Institute Genomics Platform"/>
            <consortium name="The Broad Institute Genome Sequencing Center for Infectious Disease"/>
            <person name="Wu L."/>
            <person name="Ma J."/>
        </authorList>
    </citation>
    <scope>NUCLEOTIDE SEQUENCE [LARGE SCALE GENOMIC DNA]</scope>
    <source>
        <strain evidence="2 3">JCM 14718</strain>
    </source>
</reference>
<gene>
    <name evidence="2" type="ORF">GCM10009765_27750</name>
</gene>
<keyword evidence="3" id="KW-1185">Reference proteome</keyword>